<dbReference type="SUPFAM" id="SSF103088">
    <property type="entry name" value="OmpA-like"/>
    <property type="match status" value="1"/>
</dbReference>
<organism evidence="5 6">
    <name type="scientific">Rouxiella aceris</name>
    <dbReference type="NCBI Taxonomy" id="2703884"/>
    <lineage>
        <taxon>Bacteria</taxon>
        <taxon>Pseudomonadati</taxon>
        <taxon>Pseudomonadota</taxon>
        <taxon>Gammaproteobacteria</taxon>
        <taxon>Enterobacterales</taxon>
        <taxon>Yersiniaceae</taxon>
        <taxon>Rouxiella</taxon>
    </lineage>
</organism>
<dbReference type="EMBL" id="JAADJU010000001">
    <property type="protein sequence ID" value="NMP25699.1"/>
    <property type="molecule type" value="Genomic_DNA"/>
</dbReference>
<dbReference type="InterPro" id="IPR017732">
    <property type="entry name" value="T4/T6SS_DotU"/>
</dbReference>
<keyword evidence="1 3" id="KW-0472">Membrane</keyword>
<sequence length="479" mass="52552">MNSWSRPQTPFPSAQHALQKYPQMAVTPVIKAVAGAALGGSMAAGQATESTPPEMLASLPPANPTISAKAGTSGRIKIGNVCGQWANSCIAAAMPVLLLLEQAKEAGADAVAVRSQLVREIQNFQQRLLMQQTLPDDVRKLAYLLCTYSDFCMTEAGTPQASGPSLLVEFFQDAWGGERCFDDLHHYLQDPAKFSHFIGLYHLILSLGFKGKYRVMERGDVLLMDLLVRINQQLYGADGMPELTRVIPEIARPRRRKISPLRLLAVGTVVCLLAYGTASVYLHDKSRGIRNAILAWEPPVPRKIDIMETLPQPLPQILSEGWLEVREDPRGWLLLFTSDGAFATGKSTLSAEFVNKRNIERLGEALASWPGDLEVIGHTDAQPFKNSQANSNLRLSQARAETVAARLREGTLVNSKYNRDIKAIGKGESEPLADNASEEGRRKNRRVDILWKIGERAQRETNTSVSSAPSWFKSAAVAG</sequence>
<dbReference type="RefSeq" id="WP_169401380.1">
    <property type="nucleotide sequence ID" value="NZ_JAADJU010000001.1"/>
</dbReference>
<keyword evidence="6" id="KW-1185">Reference proteome</keyword>
<dbReference type="Proteomes" id="UP000585363">
    <property type="component" value="Unassembled WGS sequence"/>
</dbReference>
<dbReference type="AlphaFoldDB" id="A0A848MES0"/>
<dbReference type="Pfam" id="PF09850">
    <property type="entry name" value="DotU"/>
    <property type="match status" value="1"/>
</dbReference>
<dbReference type="CDD" id="cd07185">
    <property type="entry name" value="OmpA_C-like"/>
    <property type="match status" value="1"/>
</dbReference>
<dbReference type="Pfam" id="PF00691">
    <property type="entry name" value="OmpA"/>
    <property type="match status" value="1"/>
</dbReference>
<keyword evidence="3" id="KW-1133">Transmembrane helix</keyword>
<evidence type="ECO:0000256" key="2">
    <source>
        <dbReference type="SAM" id="MobiDB-lite"/>
    </source>
</evidence>
<feature type="compositionally biased region" description="Polar residues" evidence="2">
    <location>
        <begin position="460"/>
        <end position="469"/>
    </location>
</feature>
<reference evidence="5 6" key="1">
    <citation type="submission" date="2020-01" db="EMBL/GenBank/DDBJ databases">
        <authorList>
            <person name="Lee S.D."/>
        </authorList>
    </citation>
    <scope>NUCLEOTIDE SEQUENCE [LARGE SCALE GENOMIC DNA]</scope>
    <source>
        <strain evidence="5 6">SAP-1</strain>
    </source>
</reference>
<evidence type="ECO:0000256" key="3">
    <source>
        <dbReference type="SAM" id="Phobius"/>
    </source>
</evidence>
<dbReference type="PANTHER" id="PTHR30329">
    <property type="entry name" value="STATOR ELEMENT OF FLAGELLAR MOTOR COMPLEX"/>
    <property type="match status" value="1"/>
</dbReference>
<accession>A0A848MES0</accession>
<dbReference type="NCBIfam" id="TIGR03349">
    <property type="entry name" value="IV_VI_DotU"/>
    <property type="match status" value="1"/>
</dbReference>
<dbReference type="InterPro" id="IPR006665">
    <property type="entry name" value="OmpA-like"/>
</dbReference>
<feature type="region of interest" description="Disordered" evidence="2">
    <location>
        <begin position="458"/>
        <end position="479"/>
    </location>
</feature>
<keyword evidence="3" id="KW-0812">Transmembrane</keyword>
<reference evidence="5 6" key="2">
    <citation type="submission" date="2020-06" db="EMBL/GenBank/DDBJ databases">
        <title>Polyphasic characterization of a Rahnella strain isolated from tree sap.</title>
        <authorList>
            <person name="Kim I.S."/>
        </authorList>
    </citation>
    <scope>NUCLEOTIDE SEQUENCE [LARGE SCALE GENOMIC DNA]</scope>
    <source>
        <strain evidence="5 6">SAP-1</strain>
    </source>
</reference>
<name>A0A848MES0_9GAMM</name>
<evidence type="ECO:0000313" key="6">
    <source>
        <dbReference type="Proteomes" id="UP000585363"/>
    </source>
</evidence>
<evidence type="ECO:0000313" key="5">
    <source>
        <dbReference type="EMBL" id="NMP25699.1"/>
    </source>
</evidence>
<feature type="domain" description="OmpA-like" evidence="4">
    <location>
        <begin position="330"/>
        <end position="455"/>
    </location>
</feature>
<protein>
    <submittedName>
        <fullName evidence="5">OmpA family protein</fullName>
    </submittedName>
</protein>
<feature type="transmembrane region" description="Helical" evidence="3">
    <location>
        <begin position="261"/>
        <end position="282"/>
    </location>
</feature>
<dbReference type="PANTHER" id="PTHR30329:SF20">
    <property type="entry name" value="EXPORTED PROTEIN"/>
    <property type="match status" value="1"/>
</dbReference>
<dbReference type="PROSITE" id="PS51123">
    <property type="entry name" value="OMPA_2"/>
    <property type="match status" value="1"/>
</dbReference>
<comment type="caution">
    <text evidence="5">The sequence shown here is derived from an EMBL/GenBank/DDBJ whole genome shotgun (WGS) entry which is preliminary data.</text>
</comment>
<dbReference type="InterPro" id="IPR050330">
    <property type="entry name" value="Bact_OuterMem_StrucFunc"/>
</dbReference>
<dbReference type="Gene3D" id="3.30.1330.60">
    <property type="entry name" value="OmpA-like domain"/>
    <property type="match status" value="1"/>
</dbReference>
<dbReference type="InterPro" id="IPR036737">
    <property type="entry name" value="OmpA-like_sf"/>
</dbReference>
<dbReference type="InterPro" id="IPR038522">
    <property type="entry name" value="T4/T6SS_DotU_sf"/>
</dbReference>
<dbReference type="Gene3D" id="1.25.40.590">
    <property type="entry name" value="Type IV / VI secretion system, DotU"/>
    <property type="match status" value="1"/>
</dbReference>
<evidence type="ECO:0000259" key="4">
    <source>
        <dbReference type="PROSITE" id="PS51123"/>
    </source>
</evidence>
<gene>
    <name evidence="5" type="ORF">GW590_02250</name>
</gene>
<dbReference type="GO" id="GO:0016020">
    <property type="term" value="C:membrane"/>
    <property type="evidence" value="ECO:0007669"/>
    <property type="project" value="UniProtKB-UniRule"/>
</dbReference>
<proteinExistence type="predicted"/>
<evidence type="ECO:0000256" key="1">
    <source>
        <dbReference type="PROSITE-ProRule" id="PRU00473"/>
    </source>
</evidence>